<evidence type="ECO:0000256" key="4">
    <source>
        <dbReference type="ARBA" id="ARBA00022737"/>
    </source>
</evidence>
<keyword evidence="1 8" id="KW-0813">Transport</keyword>
<accession>A0A926HN08</accession>
<keyword evidence="3 8" id="KW-0479">Metal-binding</keyword>
<dbReference type="GO" id="GO:0051539">
    <property type="term" value="F:4 iron, 4 sulfur cluster binding"/>
    <property type="evidence" value="ECO:0007669"/>
    <property type="project" value="UniProtKB-KW"/>
</dbReference>
<dbReference type="GO" id="GO:0022900">
    <property type="term" value="P:electron transport chain"/>
    <property type="evidence" value="ECO:0007669"/>
    <property type="project" value="UniProtKB-UniRule"/>
</dbReference>
<feature type="domain" description="4Fe-4S ferredoxin-type" evidence="9">
    <location>
        <begin position="402"/>
        <end position="431"/>
    </location>
</feature>
<keyword evidence="6 8" id="KW-0408">Iron</keyword>
<dbReference type="GO" id="GO:0005886">
    <property type="term" value="C:plasma membrane"/>
    <property type="evidence" value="ECO:0007669"/>
    <property type="project" value="UniProtKB-SubCell"/>
</dbReference>
<dbReference type="RefSeq" id="WP_283244164.1">
    <property type="nucleotide sequence ID" value="NZ_JACRSO010000002.1"/>
</dbReference>
<dbReference type="PANTHER" id="PTHR43034">
    <property type="entry name" value="ION-TRANSLOCATING OXIDOREDUCTASE COMPLEX SUBUNIT C"/>
    <property type="match status" value="1"/>
</dbReference>
<evidence type="ECO:0000313" key="11">
    <source>
        <dbReference type="Proteomes" id="UP000654279"/>
    </source>
</evidence>
<dbReference type="Pfam" id="PF01512">
    <property type="entry name" value="Complex1_51K"/>
    <property type="match status" value="1"/>
</dbReference>
<dbReference type="InterPro" id="IPR037225">
    <property type="entry name" value="Nuo51_FMN-bd_sf"/>
</dbReference>
<comment type="function">
    <text evidence="8">Part of a membrane-bound complex that couples electron transfer with translocation of ions across the membrane.</text>
</comment>
<feature type="binding site" evidence="8">
    <location>
        <position position="382"/>
    </location>
    <ligand>
        <name>[4Fe-4S] cluster</name>
        <dbReference type="ChEBI" id="CHEBI:49883"/>
        <label>2</label>
    </ligand>
</feature>
<keyword evidence="2 8" id="KW-0004">4Fe-4S</keyword>
<dbReference type="HAMAP" id="MF_00461">
    <property type="entry name" value="RsxC_RnfC"/>
    <property type="match status" value="1"/>
</dbReference>
<organism evidence="10 11">
    <name type="scientific">Luoshenia tenuis</name>
    <dbReference type="NCBI Taxonomy" id="2763654"/>
    <lineage>
        <taxon>Bacteria</taxon>
        <taxon>Bacillati</taxon>
        <taxon>Bacillota</taxon>
        <taxon>Clostridia</taxon>
        <taxon>Christensenellales</taxon>
        <taxon>Christensenellaceae</taxon>
        <taxon>Luoshenia</taxon>
    </lineage>
</organism>
<dbReference type="GO" id="GO:0046872">
    <property type="term" value="F:metal ion binding"/>
    <property type="evidence" value="ECO:0007669"/>
    <property type="project" value="UniProtKB-KW"/>
</dbReference>
<protein>
    <recommendedName>
        <fullName evidence="8">Ion-translocating oxidoreductase complex subunit C</fullName>
        <ecNumber evidence="8">7.-.-.-</ecNumber>
    </recommendedName>
    <alternativeName>
        <fullName evidence="8">Rnf electron transport complex subunit C</fullName>
    </alternativeName>
</protein>
<evidence type="ECO:0000313" key="10">
    <source>
        <dbReference type="EMBL" id="MBC8529160.1"/>
    </source>
</evidence>
<dbReference type="EMBL" id="JACRSO010000002">
    <property type="protein sequence ID" value="MBC8529160.1"/>
    <property type="molecule type" value="Genomic_DNA"/>
</dbReference>
<dbReference type="Pfam" id="PF12838">
    <property type="entry name" value="Fer4_7"/>
    <property type="match status" value="1"/>
</dbReference>
<dbReference type="Proteomes" id="UP000654279">
    <property type="component" value="Unassembled WGS sequence"/>
</dbReference>
<feature type="binding site" evidence="8">
    <location>
        <position position="414"/>
    </location>
    <ligand>
        <name>[4Fe-4S] cluster</name>
        <dbReference type="ChEBI" id="CHEBI:49883"/>
        <label>2</label>
    </ligand>
</feature>
<gene>
    <name evidence="10" type="primary">rsxC</name>
    <name evidence="8" type="synonym">rnfC</name>
    <name evidence="10" type="ORF">H8699_06940</name>
</gene>
<dbReference type="AlphaFoldDB" id="A0A926HN08"/>
<keyword evidence="8" id="KW-1278">Translocase</keyword>
<feature type="binding site" evidence="8">
    <location>
        <position position="375"/>
    </location>
    <ligand>
        <name>[4Fe-4S] cluster</name>
        <dbReference type="ChEBI" id="CHEBI:49883"/>
        <label>1</label>
    </ligand>
</feature>
<dbReference type="EC" id="7.-.-.-" evidence="8"/>
<evidence type="ECO:0000256" key="7">
    <source>
        <dbReference type="ARBA" id="ARBA00023014"/>
    </source>
</evidence>
<dbReference type="NCBIfam" id="NF003454">
    <property type="entry name" value="PRK05035.1"/>
    <property type="match status" value="1"/>
</dbReference>
<dbReference type="InterPro" id="IPR026902">
    <property type="entry name" value="RnfC_N"/>
</dbReference>
<keyword evidence="4 8" id="KW-0677">Repeat</keyword>
<dbReference type="InterPro" id="IPR017896">
    <property type="entry name" value="4Fe4S_Fe-S-bd"/>
</dbReference>
<feature type="binding site" evidence="8">
    <location>
        <position position="372"/>
    </location>
    <ligand>
        <name>[4Fe-4S] cluster</name>
        <dbReference type="ChEBI" id="CHEBI:49883"/>
        <label>1</label>
    </ligand>
</feature>
<feature type="domain" description="4Fe-4S ferredoxin-type" evidence="9">
    <location>
        <begin position="361"/>
        <end position="392"/>
    </location>
</feature>
<comment type="subunit">
    <text evidence="8">The complex is composed of six subunits: RnfA, RnfB, RnfC, RnfD, RnfE and RnfG.</text>
</comment>
<comment type="subcellular location">
    <subcellularLocation>
        <location evidence="8">Cell membrane</location>
        <topology evidence="8">Peripheral membrane protein</topology>
    </subcellularLocation>
</comment>
<dbReference type="InterPro" id="IPR010208">
    <property type="entry name" value="Ion_transpt_RnfC/RsxC"/>
</dbReference>
<dbReference type="SUPFAM" id="SSF46548">
    <property type="entry name" value="alpha-helical ferredoxin"/>
    <property type="match status" value="1"/>
</dbReference>
<dbReference type="Pfam" id="PF13375">
    <property type="entry name" value="RnfC_N"/>
    <property type="match status" value="1"/>
</dbReference>
<sequence length="450" mass="47575">MGIAAKTFRGGIHPLHHQHHGKNLTDHKPIEAAPVPGVVVIPMAQNIGAPAKVCVQVGDVVAMGQKIGEAGGFVSVPVHASVSGRVAAIEPRPCASGAKAMCVVIENDGLDTRWPGLPGPVSLDELEPEQICQRIMEAGIVGMGGAAFPTHVKLKVPEGKHVDTLLINGAECEPFLTADHRLMVERPMEVVLGVRALMKALQVTRAYIGIEVNKPDAIDTMQKAVRDVPGVEVTPLKVKYPQGGEKQLISAILGREVPSGGLPMEAGVVVQNVGSAGAIGRMLSDGMPLVERVVSITGYGVKEPRNLSCRIGTSFEFLIEHCGGFTGEPGKVISGGPMMGIAQYDLGVPVVKGTSGILVLPEEKTDGEEGPCIRCGRCVEACPIHLMPLMLSAYQQAGNIDMCESYHALDCMECGSCSYVCPSKRYLVQAIRTAKRQIIANRKKAEGGRG</sequence>
<feature type="binding site" evidence="8">
    <location>
        <position position="411"/>
    </location>
    <ligand>
        <name>[4Fe-4S] cluster</name>
        <dbReference type="ChEBI" id="CHEBI:49883"/>
        <label>2</label>
    </ligand>
</feature>
<keyword evidence="8" id="KW-0472">Membrane</keyword>
<feature type="binding site" evidence="8">
    <location>
        <position position="378"/>
    </location>
    <ligand>
        <name>[4Fe-4S] cluster</name>
        <dbReference type="ChEBI" id="CHEBI:49883"/>
        <label>1</label>
    </ligand>
</feature>
<keyword evidence="5 8" id="KW-0249">Electron transport</keyword>
<feature type="binding site" evidence="8">
    <location>
        <position position="417"/>
    </location>
    <ligand>
        <name>[4Fe-4S] cluster</name>
        <dbReference type="ChEBI" id="CHEBI:49883"/>
        <label>2</label>
    </ligand>
</feature>
<keyword evidence="11" id="KW-1185">Reference proteome</keyword>
<evidence type="ECO:0000256" key="2">
    <source>
        <dbReference type="ARBA" id="ARBA00022485"/>
    </source>
</evidence>
<evidence type="ECO:0000256" key="3">
    <source>
        <dbReference type="ARBA" id="ARBA00022723"/>
    </source>
</evidence>
<dbReference type="InterPro" id="IPR017900">
    <property type="entry name" value="4Fe4S_Fe_S_CS"/>
</dbReference>
<dbReference type="PANTHER" id="PTHR43034:SF2">
    <property type="entry name" value="ION-TRANSLOCATING OXIDOREDUCTASE COMPLEX SUBUNIT C"/>
    <property type="match status" value="1"/>
</dbReference>
<dbReference type="GO" id="GO:0009055">
    <property type="term" value="F:electron transfer activity"/>
    <property type="evidence" value="ECO:0007669"/>
    <property type="project" value="InterPro"/>
</dbReference>
<dbReference type="InterPro" id="IPR019554">
    <property type="entry name" value="Soluble_ligand-bd"/>
</dbReference>
<proteinExistence type="inferred from homology"/>
<reference evidence="10" key="1">
    <citation type="submission" date="2020-08" db="EMBL/GenBank/DDBJ databases">
        <title>Genome public.</title>
        <authorList>
            <person name="Liu C."/>
            <person name="Sun Q."/>
        </authorList>
    </citation>
    <scope>NUCLEOTIDE SEQUENCE</scope>
    <source>
        <strain evidence="10">NSJ-44</strain>
    </source>
</reference>
<dbReference type="Gene3D" id="3.40.50.11540">
    <property type="entry name" value="NADH-ubiquinone oxidoreductase 51kDa subunit"/>
    <property type="match status" value="1"/>
</dbReference>
<dbReference type="PROSITE" id="PS51379">
    <property type="entry name" value="4FE4S_FER_2"/>
    <property type="match status" value="2"/>
</dbReference>
<keyword evidence="7 8" id="KW-0411">Iron-sulfur</keyword>
<evidence type="ECO:0000256" key="1">
    <source>
        <dbReference type="ARBA" id="ARBA00022448"/>
    </source>
</evidence>
<evidence type="ECO:0000256" key="5">
    <source>
        <dbReference type="ARBA" id="ARBA00022982"/>
    </source>
</evidence>
<comment type="caution">
    <text evidence="10">The sequence shown here is derived from an EMBL/GenBank/DDBJ whole genome shotgun (WGS) entry which is preliminary data.</text>
</comment>
<keyword evidence="8" id="KW-1003">Cell membrane</keyword>
<evidence type="ECO:0000256" key="6">
    <source>
        <dbReference type="ARBA" id="ARBA00023004"/>
    </source>
</evidence>
<feature type="binding site" evidence="8">
    <location>
        <position position="421"/>
    </location>
    <ligand>
        <name>[4Fe-4S] cluster</name>
        <dbReference type="ChEBI" id="CHEBI:49883"/>
        <label>1</label>
    </ligand>
</feature>
<dbReference type="Pfam" id="PF10531">
    <property type="entry name" value="SLBB"/>
    <property type="match status" value="1"/>
</dbReference>
<dbReference type="PROSITE" id="PS00198">
    <property type="entry name" value="4FE4S_FER_1"/>
    <property type="match status" value="2"/>
</dbReference>
<comment type="similarity">
    <text evidence="8">Belongs to the 4Fe4S bacterial-type ferredoxin family. RnfC subfamily.</text>
</comment>
<dbReference type="InterPro" id="IPR011538">
    <property type="entry name" value="Nuo51_FMN-bd"/>
</dbReference>
<dbReference type="Gene3D" id="3.30.70.20">
    <property type="match status" value="1"/>
</dbReference>
<comment type="cofactor">
    <cofactor evidence="8">
        <name>[4Fe-4S] cluster</name>
        <dbReference type="ChEBI" id="CHEBI:49883"/>
    </cofactor>
    <text evidence="8">Binds 2 [4Fe-4S] clusters per subunit.</text>
</comment>
<dbReference type="NCBIfam" id="TIGR01945">
    <property type="entry name" value="rnfC"/>
    <property type="match status" value="1"/>
</dbReference>
<name>A0A926HN08_9FIRM</name>
<evidence type="ECO:0000259" key="9">
    <source>
        <dbReference type="PROSITE" id="PS51379"/>
    </source>
</evidence>
<evidence type="ECO:0000256" key="8">
    <source>
        <dbReference type="HAMAP-Rule" id="MF_00461"/>
    </source>
</evidence>
<dbReference type="SUPFAM" id="SSF142019">
    <property type="entry name" value="Nqo1 FMN-binding domain-like"/>
    <property type="match status" value="1"/>
</dbReference>